<organism evidence="2 3">
    <name type="scientific">Brettanomyces naardenensis</name>
    <name type="common">Yeast</name>
    <dbReference type="NCBI Taxonomy" id="13370"/>
    <lineage>
        <taxon>Eukaryota</taxon>
        <taxon>Fungi</taxon>
        <taxon>Dikarya</taxon>
        <taxon>Ascomycota</taxon>
        <taxon>Saccharomycotina</taxon>
        <taxon>Pichiomycetes</taxon>
        <taxon>Pichiales</taxon>
        <taxon>Pichiaceae</taxon>
        <taxon>Brettanomyces</taxon>
    </lineage>
</organism>
<protein>
    <submittedName>
        <fullName evidence="2">DEKNAAC104828</fullName>
    </submittedName>
</protein>
<name>A0A448YS27_BRENA</name>
<dbReference type="Proteomes" id="UP000290900">
    <property type="component" value="Unassembled WGS sequence"/>
</dbReference>
<evidence type="ECO:0000259" key="1">
    <source>
        <dbReference type="Pfam" id="PF14616"/>
    </source>
</evidence>
<proteinExistence type="predicted"/>
<dbReference type="AlphaFoldDB" id="A0A448YS27"/>
<keyword evidence="3" id="KW-1185">Reference proteome</keyword>
<sequence length="351" mass="39850">MSEYEYTLPSAAFTEGDFQYQLESDPQIARSVPNLEDLDRLSSQDNSKLKQKNFDQNLPSSLLLPEDLVSSIEAGYEKTLHSRWSEQMAGHSLEEFDSCLEILTKESSVSDTVNSGLTEVPVEITAHITPFSCIQAPAKFCRKVTLSELVEIFDIDSTEKFSNLYGSTLLPFITPNGLSIQDFQDDHEYVYKTNKRQPLHSLPARYSNEPANYYEPLVVRYRRSEMKEGIDGDGEGLCPYCPANGDYNLFYDRKDSNYLHHVSKLHGVYSSGNEMPFPEVIGTANEVKILKTKGRVSSRVNAVKCFKCEQIVKIQPFDGVSSNKFLAYFRHMLTHNQRKNYGKTKGRSPDL</sequence>
<reference evidence="2 3" key="1">
    <citation type="submission" date="2018-12" db="EMBL/GenBank/DDBJ databases">
        <authorList>
            <person name="Tiukova I."/>
            <person name="Dainat J."/>
        </authorList>
    </citation>
    <scope>NUCLEOTIDE SEQUENCE [LARGE SCALE GENOMIC DNA]</scope>
</reference>
<dbReference type="InParanoid" id="A0A448YS27"/>
<dbReference type="EMBL" id="CAACVR010000056">
    <property type="protein sequence ID" value="VEU23705.1"/>
    <property type="molecule type" value="Genomic_DNA"/>
</dbReference>
<feature type="domain" description="Transcription regulator Rua1 C-terminal" evidence="1">
    <location>
        <begin position="210"/>
        <end position="334"/>
    </location>
</feature>
<evidence type="ECO:0000313" key="3">
    <source>
        <dbReference type="Proteomes" id="UP000290900"/>
    </source>
</evidence>
<gene>
    <name evidence="2" type="ORF">BRENAR_LOCUS4434</name>
</gene>
<dbReference type="Pfam" id="PF14616">
    <property type="entry name" value="Rua1_C"/>
    <property type="match status" value="1"/>
</dbReference>
<accession>A0A448YS27</accession>
<evidence type="ECO:0000313" key="2">
    <source>
        <dbReference type="EMBL" id="VEU23705.1"/>
    </source>
</evidence>
<dbReference type="InterPro" id="IPR028012">
    <property type="entry name" value="Rua1_C"/>
</dbReference>
<dbReference type="OrthoDB" id="3998204at2759"/>